<dbReference type="AlphaFoldDB" id="A0A6P6YL52"/>
<accession>A0A6P6YL52</accession>
<comment type="subcellular location">
    <subcellularLocation>
        <location evidence="1">Nucleus</location>
    </subcellularLocation>
</comment>
<keyword evidence="3" id="KW-0808">Transferase</keyword>
<dbReference type="GO" id="GO:0005634">
    <property type="term" value="C:nucleus"/>
    <property type="evidence" value="ECO:0007669"/>
    <property type="project" value="UniProtKB-SubCell"/>
</dbReference>
<dbReference type="GO" id="GO:0016432">
    <property type="term" value="F:tRNA-uridine aminocarboxypropyltransferase activity"/>
    <property type="evidence" value="ECO:0007669"/>
    <property type="project" value="UniProtKB-EC"/>
</dbReference>
<dbReference type="PANTHER" id="PTHR15627">
    <property type="entry name" value="NATURAL KILLER CELL-SPECIFIC ANTIGEN KLIP1"/>
    <property type="match status" value="1"/>
</dbReference>
<dbReference type="SMART" id="SM01144">
    <property type="entry name" value="DTW"/>
    <property type="match status" value="1"/>
</dbReference>
<evidence type="ECO:0000259" key="12">
    <source>
        <dbReference type="SMART" id="SM01144"/>
    </source>
</evidence>
<keyword evidence="5" id="KW-0819">tRNA processing</keyword>
<name>A0A6P6YL52_DERPT</name>
<protein>
    <recommendedName>
        <fullName evidence="9">tRNA-uridine aminocarboxypropyltransferase 1</fullName>
        <ecNumber evidence="2">2.5.1.25</ecNumber>
    </recommendedName>
    <alternativeName>
        <fullName evidence="10">DTW domain-containing protein 1</fullName>
    </alternativeName>
</protein>
<feature type="non-terminal residue" evidence="14">
    <location>
        <position position="333"/>
    </location>
</feature>
<evidence type="ECO:0000256" key="5">
    <source>
        <dbReference type="ARBA" id="ARBA00022694"/>
    </source>
</evidence>
<reference evidence="14" key="1">
    <citation type="submission" date="2025-08" db="UniProtKB">
        <authorList>
            <consortium name="RefSeq"/>
        </authorList>
    </citation>
    <scope>IDENTIFICATION</scope>
    <source>
        <strain evidence="14">Airmid</strain>
    </source>
</reference>
<evidence type="ECO:0000256" key="7">
    <source>
        <dbReference type="ARBA" id="ARBA00037050"/>
    </source>
</evidence>
<evidence type="ECO:0000256" key="6">
    <source>
        <dbReference type="ARBA" id="ARBA00023242"/>
    </source>
</evidence>
<comment type="function">
    <text evidence="7">Catalyzes the formation of 3-(3-amino-3-carboxypropyl)uridine (acp3U) at position 20 in the D-loop of several cytoplasmic tRNAs (acp3U(20)).</text>
</comment>
<evidence type="ECO:0000256" key="8">
    <source>
        <dbReference type="ARBA" id="ARBA00038290"/>
    </source>
</evidence>
<evidence type="ECO:0000313" key="14">
    <source>
        <dbReference type="RefSeq" id="XP_027206288.1"/>
    </source>
</evidence>
<organism evidence="13 14">
    <name type="scientific">Dermatophagoides pteronyssinus</name>
    <name type="common">European house dust mite</name>
    <dbReference type="NCBI Taxonomy" id="6956"/>
    <lineage>
        <taxon>Eukaryota</taxon>
        <taxon>Metazoa</taxon>
        <taxon>Ecdysozoa</taxon>
        <taxon>Arthropoda</taxon>
        <taxon>Chelicerata</taxon>
        <taxon>Arachnida</taxon>
        <taxon>Acari</taxon>
        <taxon>Acariformes</taxon>
        <taxon>Sarcoptiformes</taxon>
        <taxon>Astigmata</taxon>
        <taxon>Psoroptidia</taxon>
        <taxon>Analgoidea</taxon>
        <taxon>Pyroglyphidae</taxon>
        <taxon>Dermatophagoidinae</taxon>
        <taxon>Dermatophagoides</taxon>
    </lineage>
</organism>
<gene>
    <name evidence="14" type="primary">LOC113799791</name>
</gene>
<keyword evidence="13" id="KW-1185">Reference proteome</keyword>
<dbReference type="GO" id="GO:0008033">
    <property type="term" value="P:tRNA processing"/>
    <property type="evidence" value="ECO:0007669"/>
    <property type="project" value="UniProtKB-KW"/>
</dbReference>
<dbReference type="RefSeq" id="XP_027206288.1">
    <property type="nucleotide sequence ID" value="XM_027350487.1"/>
</dbReference>
<keyword evidence="6" id="KW-0539">Nucleus</keyword>
<evidence type="ECO:0000256" key="3">
    <source>
        <dbReference type="ARBA" id="ARBA00022679"/>
    </source>
</evidence>
<dbReference type="OrthoDB" id="3173at2759"/>
<dbReference type="PANTHER" id="PTHR15627:SF8">
    <property type="entry name" value="TRNA-URIDINE AMINOCARBOXYPROPYLTRANSFERASE 1"/>
    <property type="match status" value="1"/>
</dbReference>
<evidence type="ECO:0000256" key="9">
    <source>
        <dbReference type="ARBA" id="ARBA00039242"/>
    </source>
</evidence>
<comment type="catalytic activity">
    <reaction evidence="11">
        <text>a uridine in tRNA + S-adenosyl-L-methionine = a 3-[(3S)-3-amino-3-carboxypropyl]uridine in tRNA + S-methyl-5'-thioadenosine + H(+)</text>
        <dbReference type="Rhea" id="RHEA:62432"/>
        <dbReference type="Rhea" id="RHEA-COMP:13339"/>
        <dbReference type="Rhea" id="RHEA-COMP:16092"/>
        <dbReference type="ChEBI" id="CHEBI:15378"/>
        <dbReference type="ChEBI" id="CHEBI:17509"/>
        <dbReference type="ChEBI" id="CHEBI:59789"/>
        <dbReference type="ChEBI" id="CHEBI:65315"/>
        <dbReference type="ChEBI" id="CHEBI:82930"/>
        <dbReference type="EC" id="2.5.1.25"/>
    </reaction>
</comment>
<evidence type="ECO:0000256" key="10">
    <source>
        <dbReference type="ARBA" id="ARBA00042508"/>
    </source>
</evidence>
<evidence type="ECO:0000256" key="1">
    <source>
        <dbReference type="ARBA" id="ARBA00004123"/>
    </source>
</evidence>
<dbReference type="InterPro" id="IPR005636">
    <property type="entry name" value="DTW"/>
</dbReference>
<evidence type="ECO:0000256" key="11">
    <source>
        <dbReference type="ARBA" id="ARBA00048718"/>
    </source>
</evidence>
<evidence type="ECO:0000256" key="2">
    <source>
        <dbReference type="ARBA" id="ARBA00012386"/>
    </source>
</evidence>
<evidence type="ECO:0000313" key="13">
    <source>
        <dbReference type="Proteomes" id="UP000515146"/>
    </source>
</evidence>
<comment type="similarity">
    <text evidence="8">Belongs to the TDD superfamily. DTWD1 family.</text>
</comment>
<sequence length="333" mass="39984">MTDSNPEDLYQDFFNGFNEFDADFTDDADNDEKSTNWIDKFFGRRPPEIMRKDITVHLEKSFLEQCKNDDDPFGKFQIDDCNILNQINDRFICEKCHRSRLYYCYTCFELSPELIGKIPEIRLPIKIDIIKHPQELNGKSTSIHSIILSPKDVRIFTYPQMPDDWYDLNKIFLLFPKPGSKTVSDFLHHYYYNEDDDNNDEQPTKQQQQQQCFRYDKKEFPIERIVVIDSTWQQTKKILRDVRIKQLKTLIIDSEQTLFWRYQHGRPLNHLSTIEAIYYLFKQIHMTLFDMFNNNNNSNNKNDNNNSDHHSDNNHSNNIIDYFRSEYNGQYDN</sequence>
<dbReference type="EC" id="2.5.1.25" evidence="2"/>
<dbReference type="KEGG" id="dpte:113799791"/>
<dbReference type="InParanoid" id="A0A6P6YL52"/>
<dbReference type="Proteomes" id="UP000515146">
    <property type="component" value="Unplaced"/>
</dbReference>
<evidence type="ECO:0000256" key="4">
    <source>
        <dbReference type="ARBA" id="ARBA00022691"/>
    </source>
</evidence>
<dbReference type="Pfam" id="PF03942">
    <property type="entry name" value="DTW"/>
    <property type="match status" value="1"/>
</dbReference>
<proteinExistence type="inferred from homology"/>
<keyword evidence="4" id="KW-0949">S-adenosyl-L-methionine</keyword>
<dbReference type="InterPro" id="IPR051521">
    <property type="entry name" value="tRNA_Mod/Golgi_Maint"/>
</dbReference>
<feature type="domain" description="DTW" evidence="12">
    <location>
        <begin position="100"/>
        <end position="297"/>
    </location>
</feature>
<dbReference type="OMA" id="CAESSEM"/>
<dbReference type="FunCoup" id="A0A6P6YL52">
    <property type="interactions" value="1033"/>
</dbReference>